<dbReference type="EMBL" id="LN899827">
    <property type="protein sequence ID" value="CUV44341.1"/>
    <property type="molecule type" value="Genomic_DNA"/>
</dbReference>
<accession>A0A0S4WCB0</accession>
<protein>
    <submittedName>
        <fullName evidence="1">Uncharacterized protein</fullName>
    </submittedName>
</protein>
<sequence length="91" mass="9913">MWPCCAKRSRSLARCVDGPALVSAIGRRVIEHWLLELVTRRILRLTLSPVDLSSNQLHTATGAAANCPAWHALIIGMPTPTGLRASPECQQ</sequence>
<dbReference type="AlphaFoldDB" id="A0A0S4WCB0"/>
<reference evidence="1" key="1">
    <citation type="submission" date="2015-10" db="EMBL/GenBank/DDBJ databases">
        <authorList>
            <person name="Gilbert D.G."/>
        </authorList>
    </citation>
    <scope>NUCLEOTIDE SEQUENCE</scope>
    <source>
        <strain evidence="1">Phyl III-seqv23</strain>
    </source>
</reference>
<proteinExistence type="predicted"/>
<evidence type="ECO:0000313" key="1">
    <source>
        <dbReference type="EMBL" id="CUV44341.1"/>
    </source>
</evidence>
<organism evidence="1">
    <name type="scientific">Ralstonia solanacearum</name>
    <name type="common">Pseudomonas solanacearum</name>
    <dbReference type="NCBI Taxonomy" id="305"/>
    <lineage>
        <taxon>Bacteria</taxon>
        <taxon>Pseudomonadati</taxon>
        <taxon>Pseudomonadota</taxon>
        <taxon>Betaproteobacteria</taxon>
        <taxon>Burkholderiales</taxon>
        <taxon>Burkholderiaceae</taxon>
        <taxon>Ralstonia</taxon>
        <taxon>Ralstonia solanacearum species complex</taxon>
    </lineage>
</organism>
<name>A0A0S4WCB0_RALSL</name>
<gene>
    <name evidence="1" type="ORF">TO10_v1_150080</name>
</gene>